<dbReference type="RefSeq" id="WP_212774347.1">
    <property type="nucleotide sequence ID" value="NZ_AP024601.1"/>
</dbReference>
<evidence type="ECO:0000313" key="3">
    <source>
        <dbReference type="Proteomes" id="UP000677436"/>
    </source>
</evidence>
<dbReference type="Proteomes" id="UP000677436">
    <property type="component" value="Chromosome"/>
</dbReference>
<dbReference type="KEGG" id="pabs:JIR001_08470"/>
<gene>
    <name evidence="2" type="ORF">JIR001_08470</name>
</gene>
<dbReference type="InterPro" id="IPR029069">
    <property type="entry name" value="HotDog_dom_sf"/>
</dbReference>
<sequence length="155" mass="17173">MILGNKQTAGKKWDDLGVGERVEVTRTVADRDILLHLGVMEDTNPIYLHSHDIEYGQLAVPPGLLVGWLTSLVSTRLPGPGSVIREQRLRFPRLLPHGATVTLSVELTEKHPEKKMVTVQAMVRDEDGRSVVEGELLVAPPRPIPSLLHHALDNF</sequence>
<dbReference type="Pfam" id="PF13452">
    <property type="entry name" value="FAS1_DH_region"/>
    <property type="match status" value="1"/>
</dbReference>
<protein>
    <submittedName>
        <fullName evidence="2">Enoyl-CoA hydratase</fullName>
    </submittedName>
</protein>
<evidence type="ECO:0000313" key="2">
    <source>
        <dbReference type="EMBL" id="BCU81064.1"/>
    </source>
</evidence>
<dbReference type="PANTHER" id="PTHR43437:SF3">
    <property type="entry name" value="HYDROXYACYL-THIOESTER DEHYDRATASE TYPE 2, MITOCHONDRIAL"/>
    <property type="match status" value="1"/>
</dbReference>
<dbReference type="InterPro" id="IPR050965">
    <property type="entry name" value="UPF0336/Enoyl-CoA_hydratase"/>
</dbReference>
<proteinExistence type="predicted"/>
<dbReference type="GO" id="GO:0006633">
    <property type="term" value="P:fatty acid biosynthetic process"/>
    <property type="evidence" value="ECO:0007669"/>
    <property type="project" value="TreeGrafter"/>
</dbReference>
<dbReference type="EMBL" id="AP024601">
    <property type="protein sequence ID" value="BCU81064.1"/>
    <property type="molecule type" value="Genomic_DNA"/>
</dbReference>
<dbReference type="Gene3D" id="3.10.129.10">
    <property type="entry name" value="Hotdog Thioesterase"/>
    <property type="match status" value="1"/>
</dbReference>
<keyword evidence="3" id="KW-1185">Reference proteome</keyword>
<reference evidence="2" key="2">
    <citation type="journal article" date="2021" name="Microbiol. Resour. Announc.">
        <title>Complete Genome Sequence of Polycladomyces abyssicola JIR-001T, Isolated from Hemipelagic Sediment in Deep Seawater.</title>
        <authorList>
            <person name="Tsubouchi T."/>
            <person name="Kaneko Y."/>
        </authorList>
    </citation>
    <scope>NUCLEOTIDE SEQUENCE</scope>
    <source>
        <strain evidence="2">JIR-001</strain>
    </source>
</reference>
<reference evidence="2" key="1">
    <citation type="journal article" date="2013" name="Int. J. Syst. Evol. Microbiol.">
        <title>Polycladomyces abyssicola gen. nov., sp. nov., a thermophilic filamentous bacterium isolated from hemipelagic sediment.</title>
        <authorList>
            <person name="Tsubouchi T."/>
            <person name="Shimane Y."/>
            <person name="Mori K."/>
            <person name="Usui K."/>
            <person name="Hiraki T."/>
            <person name="Tame A."/>
            <person name="Uematsu K."/>
            <person name="Maruyama T."/>
            <person name="Hatada Y."/>
        </authorList>
    </citation>
    <scope>NUCLEOTIDE SEQUENCE</scope>
    <source>
        <strain evidence="2">JIR-001</strain>
    </source>
</reference>
<evidence type="ECO:0000259" key="1">
    <source>
        <dbReference type="Pfam" id="PF13452"/>
    </source>
</evidence>
<accession>A0A8D5UDJ0</accession>
<organism evidence="2 3">
    <name type="scientific">Polycladomyces abyssicola</name>
    <dbReference type="NCBI Taxonomy" id="1125966"/>
    <lineage>
        <taxon>Bacteria</taxon>
        <taxon>Bacillati</taxon>
        <taxon>Bacillota</taxon>
        <taxon>Bacilli</taxon>
        <taxon>Bacillales</taxon>
        <taxon>Thermoactinomycetaceae</taxon>
        <taxon>Polycladomyces</taxon>
    </lineage>
</organism>
<dbReference type="AlphaFoldDB" id="A0A8D5UDJ0"/>
<dbReference type="InterPro" id="IPR039569">
    <property type="entry name" value="FAS1-like_DH_region"/>
</dbReference>
<dbReference type="SUPFAM" id="SSF54637">
    <property type="entry name" value="Thioesterase/thiol ester dehydrase-isomerase"/>
    <property type="match status" value="1"/>
</dbReference>
<dbReference type="GO" id="GO:0019171">
    <property type="term" value="F:(3R)-hydroxyacyl-[acyl-carrier-protein] dehydratase activity"/>
    <property type="evidence" value="ECO:0007669"/>
    <property type="project" value="TreeGrafter"/>
</dbReference>
<feature type="domain" description="FAS1-like dehydratase" evidence="1">
    <location>
        <begin position="23"/>
        <end position="133"/>
    </location>
</feature>
<dbReference type="PANTHER" id="PTHR43437">
    <property type="entry name" value="HYDROXYACYL-THIOESTER DEHYDRATASE TYPE 2, MITOCHONDRIAL-RELATED"/>
    <property type="match status" value="1"/>
</dbReference>
<name>A0A8D5UDJ0_9BACL</name>